<evidence type="ECO:0000259" key="1">
    <source>
        <dbReference type="Pfam" id="PF19089"/>
    </source>
</evidence>
<accession>A0A1G9Q072</accession>
<name>A0A1G9Q072_9SPHI</name>
<feature type="domain" description="DUF5777" evidence="1">
    <location>
        <begin position="54"/>
        <end position="322"/>
    </location>
</feature>
<sequence>MKPIIYLPTRLFVLTGFLVACLFINQASLYAQDSTAVADTSVMPAKVKPVKNTFESVWIIDNQTVMVPVKGTFEMDIMHRFGTVEKGYDDFWGFFAPSNIRLGVNYAPITNLYIGFGIAKDHMLWDGNAKYSIIKQTKGKYPVSVTYYGNLAYDTRKDEDNSIFKFQSERISSFNQIIVARKVTEKFSIQVAPSMSHQNSVNGFYTKNDSTGQEIFREMKFDHFALAVSGRYKVTAVTSVIVNYDQPLTKHNTKNPNPNVSFGLEFNTSNHSFQLFMGNYSTLNQQRNNLYNNNSPFNYTAADGTKVKGGKFLIGFNITRLWNY</sequence>
<protein>
    <recommendedName>
        <fullName evidence="1">DUF5777 domain-containing protein</fullName>
    </recommendedName>
</protein>
<reference evidence="3" key="1">
    <citation type="submission" date="2016-10" db="EMBL/GenBank/DDBJ databases">
        <authorList>
            <person name="Varghese N."/>
            <person name="Submissions S."/>
        </authorList>
    </citation>
    <scope>NUCLEOTIDE SEQUENCE [LARGE SCALE GENOMIC DNA]</scope>
    <source>
        <strain evidence="3">DSM 24536</strain>
    </source>
</reference>
<evidence type="ECO:0000313" key="3">
    <source>
        <dbReference type="Proteomes" id="UP000199226"/>
    </source>
</evidence>
<gene>
    <name evidence="2" type="ORF">SAMN05421813_10563</name>
</gene>
<dbReference type="PROSITE" id="PS51257">
    <property type="entry name" value="PROKAR_LIPOPROTEIN"/>
    <property type="match status" value="1"/>
</dbReference>
<proteinExistence type="predicted"/>
<evidence type="ECO:0000313" key="2">
    <source>
        <dbReference type="EMBL" id="SDM04396.1"/>
    </source>
</evidence>
<dbReference type="Proteomes" id="UP000199226">
    <property type="component" value="Unassembled WGS sequence"/>
</dbReference>
<dbReference type="EMBL" id="FNHH01000005">
    <property type="protein sequence ID" value="SDM04396.1"/>
    <property type="molecule type" value="Genomic_DNA"/>
</dbReference>
<organism evidence="2 3">
    <name type="scientific">Daejeonella rubra</name>
    <dbReference type="NCBI Taxonomy" id="990371"/>
    <lineage>
        <taxon>Bacteria</taxon>
        <taxon>Pseudomonadati</taxon>
        <taxon>Bacteroidota</taxon>
        <taxon>Sphingobacteriia</taxon>
        <taxon>Sphingobacteriales</taxon>
        <taxon>Sphingobacteriaceae</taxon>
        <taxon>Daejeonella</taxon>
    </lineage>
</organism>
<dbReference type="AlphaFoldDB" id="A0A1G9Q072"/>
<dbReference type="Pfam" id="PF19089">
    <property type="entry name" value="DUF5777"/>
    <property type="match status" value="1"/>
</dbReference>
<dbReference type="OrthoDB" id="1117410at2"/>
<dbReference type="RefSeq" id="WP_143007701.1">
    <property type="nucleotide sequence ID" value="NZ_FNHH01000005.1"/>
</dbReference>
<dbReference type="InterPro" id="IPR045916">
    <property type="entry name" value="DUF5777"/>
</dbReference>
<dbReference type="STRING" id="990371.SAMN05421813_10563"/>
<keyword evidence="3" id="KW-1185">Reference proteome</keyword>